<proteinExistence type="predicted"/>
<reference evidence="1" key="1">
    <citation type="submission" date="2014-09" db="EMBL/GenBank/DDBJ databases">
        <authorList>
            <person name="Magalhaes I.L.F."/>
            <person name="Oliveira U."/>
            <person name="Santos F.R."/>
            <person name="Vidigal T.H.D.A."/>
            <person name="Brescovit A.D."/>
            <person name="Santos A.J."/>
        </authorList>
    </citation>
    <scope>NUCLEOTIDE SEQUENCE</scope>
    <source>
        <tissue evidence="1">Shoot tissue taken approximately 20 cm above the soil surface</tissue>
    </source>
</reference>
<protein>
    <submittedName>
        <fullName evidence="1">Uncharacterized protein</fullName>
    </submittedName>
</protein>
<dbReference type="AlphaFoldDB" id="A0A0A9DD48"/>
<dbReference type="EMBL" id="GBRH01211376">
    <property type="protein sequence ID" value="JAD86519.1"/>
    <property type="molecule type" value="Transcribed_RNA"/>
</dbReference>
<reference evidence="1" key="2">
    <citation type="journal article" date="2015" name="Data Brief">
        <title>Shoot transcriptome of the giant reed, Arundo donax.</title>
        <authorList>
            <person name="Barrero R.A."/>
            <person name="Guerrero F.D."/>
            <person name="Moolhuijzen P."/>
            <person name="Goolsby J.A."/>
            <person name="Tidwell J."/>
            <person name="Bellgard S.E."/>
            <person name="Bellgard M.I."/>
        </authorList>
    </citation>
    <scope>NUCLEOTIDE SEQUENCE</scope>
    <source>
        <tissue evidence="1">Shoot tissue taken approximately 20 cm above the soil surface</tissue>
    </source>
</reference>
<name>A0A0A9DD48_ARUDO</name>
<accession>A0A0A9DD48</accession>
<sequence length="49" mass="5880">MCIYFLSATCRSKANQVPRIEVQVRFLEFKYMKYAQTKELKTRNLMTAE</sequence>
<evidence type="ECO:0000313" key="1">
    <source>
        <dbReference type="EMBL" id="JAD86519.1"/>
    </source>
</evidence>
<organism evidence="1">
    <name type="scientific">Arundo donax</name>
    <name type="common">Giant reed</name>
    <name type="synonym">Donax arundinaceus</name>
    <dbReference type="NCBI Taxonomy" id="35708"/>
    <lineage>
        <taxon>Eukaryota</taxon>
        <taxon>Viridiplantae</taxon>
        <taxon>Streptophyta</taxon>
        <taxon>Embryophyta</taxon>
        <taxon>Tracheophyta</taxon>
        <taxon>Spermatophyta</taxon>
        <taxon>Magnoliopsida</taxon>
        <taxon>Liliopsida</taxon>
        <taxon>Poales</taxon>
        <taxon>Poaceae</taxon>
        <taxon>PACMAD clade</taxon>
        <taxon>Arundinoideae</taxon>
        <taxon>Arundineae</taxon>
        <taxon>Arundo</taxon>
    </lineage>
</organism>